<accession>A0A438CGN9</accession>
<dbReference type="AlphaFoldDB" id="A0A438CGN9"/>
<gene>
    <name evidence="1" type="ORF">CK203_096197</name>
</gene>
<protein>
    <submittedName>
        <fullName evidence="1">Uncharacterized protein</fullName>
    </submittedName>
</protein>
<sequence>MELNPKRGTPLFTAQSSLSLPEISKQRNTWSLGCAFCNGKIGGAGSWLTAVKRAFRSPSREKNMNKRKKKR</sequence>
<comment type="caution">
    <text evidence="1">The sequence shown here is derived from an EMBL/GenBank/DDBJ whole genome shotgun (WGS) entry which is preliminary data.</text>
</comment>
<dbReference type="EMBL" id="QGNW01002237">
    <property type="protein sequence ID" value="RVW22364.1"/>
    <property type="molecule type" value="Genomic_DNA"/>
</dbReference>
<reference evidence="1 2" key="1">
    <citation type="journal article" date="2018" name="PLoS Genet.">
        <title>Population sequencing reveals clonal diversity and ancestral inbreeding in the grapevine cultivar Chardonnay.</title>
        <authorList>
            <person name="Roach M.J."/>
            <person name="Johnson D.L."/>
            <person name="Bohlmann J."/>
            <person name="van Vuuren H.J."/>
            <person name="Jones S.J."/>
            <person name="Pretorius I.S."/>
            <person name="Schmidt S.A."/>
            <person name="Borneman A.R."/>
        </authorList>
    </citation>
    <scope>NUCLEOTIDE SEQUENCE [LARGE SCALE GENOMIC DNA]</scope>
    <source>
        <strain evidence="2">cv. Chardonnay</strain>
        <tissue evidence="1">Leaf</tissue>
    </source>
</reference>
<proteinExistence type="predicted"/>
<organism evidence="1 2">
    <name type="scientific">Vitis vinifera</name>
    <name type="common">Grape</name>
    <dbReference type="NCBI Taxonomy" id="29760"/>
    <lineage>
        <taxon>Eukaryota</taxon>
        <taxon>Viridiplantae</taxon>
        <taxon>Streptophyta</taxon>
        <taxon>Embryophyta</taxon>
        <taxon>Tracheophyta</taxon>
        <taxon>Spermatophyta</taxon>
        <taxon>Magnoliopsida</taxon>
        <taxon>eudicotyledons</taxon>
        <taxon>Gunneridae</taxon>
        <taxon>Pentapetalae</taxon>
        <taxon>rosids</taxon>
        <taxon>Vitales</taxon>
        <taxon>Vitaceae</taxon>
        <taxon>Viteae</taxon>
        <taxon>Vitis</taxon>
    </lineage>
</organism>
<evidence type="ECO:0000313" key="2">
    <source>
        <dbReference type="Proteomes" id="UP000288805"/>
    </source>
</evidence>
<dbReference type="Proteomes" id="UP000288805">
    <property type="component" value="Unassembled WGS sequence"/>
</dbReference>
<evidence type="ECO:0000313" key="1">
    <source>
        <dbReference type="EMBL" id="RVW22364.1"/>
    </source>
</evidence>
<name>A0A438CGN9_VITVI</name>